<keyword evidence="1" id="KW-0472">Membrane</keyword>
<keyword evidence="1" id="KW-1133">Transmembrane helix</keyword>
<evidence type="ECO:0000313" key="2">
    <source>
        <dbReference type="EMBL" id="AOW98682.1"/>
    </source>
</evidence>
<dbReference type="Pfam" id="PF07386">
    <property type="entry name" value="DUF1499"/>
    <property type="match status" value="1"/>
</dbReference>
<dbReference type="Proteomes" id="UP000177870">
    <property type="component" value="Chromosome"/>
</dbReference>
<dbReference type="EMBL" id="CP017599">
    <property type="protein sequence ID" value="AOW98682.1"/>
    <property type="molecule type" value="Genomic_DNA"/>
</dbReference>
<keyword evidence="1" id="KW-0812">Transmembrane</keyword>
<name>A0A1D8TM82_9CYAN</name>
<organism evidence="2 3">
    <name type="scientific">Moorena producens PAL-8-15-08-1</name>
    <dbReference type="NCBI Taxonomy" id="1458985"/>
    <lineage>
        <taxon>Bacteria</taxon>
        <taxon>Bacillati</taxon>
        <taxon>Cyanobacteriota</taxon>
        <taxon>Cyanophyceae</taxon>
        <taxon>Coleofasciculales</taxon>
        <taxon>Coleofasciculaceae</taxon>
        <taxon>Moorena</taxon>
    </lineage>
</organism>
<dbReference type="AlphaFoldDB" id="A0A1D8TM82"/>
<feature type="transmembrane region" description="Helical" evidence="1">
    <location>
        <begin position="12"/>
        <end position="35"/>
    </location>
</feature>
<evidence type="ECO:0008006" key="4">
    <source>
        <dbReference type="Google" id="ProtNLM"/>
    </source>
</evidence>
<evidence type="ECO:0000256" key="1">
    <source>
        <dbReference type="SAM" id="Phobius"/>
    </source>
</evidence>
<evidence type="ECO:0000313" key="3">
    <source>
        <dbReference type="Proteomes" id="UP000177870"/>
    </source>
</evidence>
<dbReference type="PANTHER" id="PTHR34801">
    <property type="entry name" value="EXPRESSED PROTEIN"/>
    <property type="match status" value="1"/>
</dbReference>
<sequence>MTVQSQKLSPLRLILIVLISLVLVAIFAIGATFALSGEGESLMKFPGKQPTNIGIQSSGQLAPCPNTPNCVSSYSQDAEHGIEPLAYNSTPTEAMAKLKIVIENLERTQVIEEKDNYLYAQFTTPLMGFVDDVEFLLDDSAKVIHVRSASRLGKSDLGVNRKRVEIIRAELS</sequence>
<proteinExistence type="predicted"/>
<dbReference type="STRING" id="1458985.BJP34_03780"/>
<protein>
    <recommendedName>
        <fullName evidence="4">DUF1499 domain-containing protein</fullName>
    </recommendedName>
</protein>
<reference evidence="3" key="1">
    <citation type="submission" date="2016-10" db="EMBL/GenBank/DDBJ databases">
        <title>Comparative genomics uncovers the prolific and rare metabolic potential of the cyanobacterial genus Moorea.</title>
        <authorList>
            <person name="Leao T."/>
            <person name="Castelao G."/>
            <person name="Korobeynikov A."/>
            <person name="Monroe E.A."/>
            <person name="Podell S."/>
            <person name="Glukhov E."/>
            <person name="Allen E."/>
            <person name="Gerwick W.H."/>
            <person name="Gerwick L."/>
        </authorList>
    </citation>
    <scope>NUCLEOTIDE SEQUENCE [LARGE SCALE GENOMIC DNA]</scope>
    <source>
        <strain evidence="3">PAL-8-15-08-1</strain>
    </source>
</reference>
<dbReference type="OrthoDB" id="9793534at2"/>
<dbReference type="PANTHER" id="PTHR34801:SF6">
    <property type="entry name" value="SLL1620 PROTEIN"/>
    <property type="match status" value="1"/>
</dbReference>
<dbReference type="InterPro" id="IPR010865">
    <property type="entry name" value="DUF1499"/>
</dbReference>
<gene>
    <name evidence="2" type="ORF">BJP34_03780</name>
</gene>
<dbReference type="KEGG" id="mpro:BJP34_03780"/>
<accession>A0A1D8TM82</accession>